<dbReference type="EMBL" id="NGFP01000381">
    <property type="protein sequence ID" value="OUC81239.1"/>
    <property type="molecule type" value="Genomic_DNA"/>
</dbReference>
<comment type="caution">
    <text evidence="2">The sequence shown here is derived from an EMBL/GenBank/DDBJ whole genome shotgun (WGS) entry which is preliminary data.</text>
</comment>
<protein>
    <submittedName>
        <fullName evidence="2">Uncharacterized protein</fullName>
    </submittedName>
</protein>
<evidence type="ECO:0000256" key="1">
    <source>
        <dbReference type="SAM" id="MobiDB-lite"/>
    </source>
</evidence>
<dbReference type="AlphaFoldDB" id="A0A243QGU1"/>
<organism evidence="2 3">
    <name type="scientific">Streptosporangium minutum</name>
    <dbReference type="NCBI Taxonomy" id="569862"/>
    <lineage>
        <taxon>Bacteria</taxon>
        <taxon>Bacillati</taxon>
        <taxon>Actinomycetota</taxon>
        <taxon>Actinomycetes</taxon>
        <taxon>Streptosporangiales</taxon>
        <taxon>Streptosporangiaceae</taxon>
        <taxon>Streptosporangium</taxon>
    </lineage>
</organism>
<accession>A0A243QGU1</accession>
<dbReference type="Proteomes" id="UP000194761">
    <property type="component" value="Unassembled WGS sequence"/>
</dbReference>
<evidence type="ECO:0000313" key="2">
    <source>
        <dbReference type="EMBL" id="OUC81239.1"/>
    </source>
</evidence>
<name>A0A243QGU1_9ACTN</name>
<reference evidence="2 3" key="1">
    <citation type="submission" date="2017-05" db="EMBL/GenBank/DDBJ databases">
        <title>Biotechnological potential of actinobacteria isolated from South African environments.</title>
        <authorList>
            <person name="Le Roes-Hill M."/>
            <person name="Prins A."/>
            <person name="Durrell K.A."/>
        </authorList>
    </citation>
    <scope>NUCLEOTIDE SEQUENCE [LARGE SCALE GENOMIC DNA]</scope>
    <source>
        <strain evidence="2">M26</strain>
    </source>
</reference>
<keyword evidence="3" id="KW-1185">Reference proteome</keyword>
<proteinExistence type="predicted"/>
<sequence length="61" mass="6397">MPPRSAGTPPADHRGSSPYPRTPAAGHRRPSTPPGPRRPATADLPGRRPGPAGRAETLLDR</sequence>
<evidence type="ECO:0000313" key="3">
    <source>
        <dbReference type="Proteomes" id="UP000194761"/>
    </source>
</evidence>
<feature type="region of interest" description="Disordered" evidence="1">
    <location>
        <begin position="1"/>
        <end position="61"/>
    </location>
</feature>
<gene>
    <name evidence="2" type="ORF">CA984_41925</name>
</gene>